<keyword evidence="5" id="KW-1185">Reference proteome</keyword>
<dbReference type="WBParaSite" id="PSAMB.scaffold3496size18042.g21630.t1">
    <property type="protein sequence ID" value="PSAMB.scaffold3496size18042.g21630.t1"/>
    <property type="gene ID" value="PSAMB.scaffold3496size18042.g21630"/>
</dbReference>
<dbReference type="CDD" id="cd21983">
    <property type="entry name" value="HMG-box_SMARCE1"/>
    <property type="match status" value="1"/>
</dbReference>
<feature type="coiled-coil region" evidence="2">
    <location>
        <begin position="227"/>
        <end position="268"/>
    </location>
</feature>
<dbReference type="PROSITE" id="PS50118">
    <property type="entry name" value="HMG_BOX_2"/>
    <property type="match status" value="1"/>
</dbReference>
<keyword evidence="2" id="KW-0175">Coiled coil</keyword>
<dbReference type="Proteomes" id="UP000887566">
    <property type="component" value="Unplaced"/>
</dbReference>
<name>A0A914W9N8_9BILA</name>
<feature type="coiled-coil region" evidence="2">
    <location>
        <begin position="91"/>
        <end position="118"/>
    </location>
</feature>
<dbReference type="AlphaFoldDB" id="A0A914W9N8"/>
<dbReference type="SMART" id="SM00398">
    <property type="entry name" value="HMG"/>
    <property type="match status" value="1"/>
</dbReference>
<evidence type="ECO:0000256" key="1">
    <source>
        <dbReference type="PROSITE-ProRule" id="PRU00267"/>
    </source>
</evidence>
<evidence type="ECO:0000256" key="2">
    <source>
        <dbReference type="SAM" id="Coils"/>
    </source>
</evidence>
<dbReference type="GO" id="GO:0045892">
    <property type="term" value="P:negative regulation of DNA-templated transcription"/>
    <property type="evidence" value="ECO:0007669"/>
    <property type="project" value="TreeGrafter"/>
</dbReference>
<dbReference type="PANTHER" id="PTHR46232:SF1">
    <property type="entry name" value="SWI_SNF-RELATED MATRIX-ASSOCIATED ACTIN-DEPENDENT REGULATOR OF CHROMATIN SUBFAMILY E MEMBER 1"/>
    <property type="match status" value="1"/>
</dbReference>
<accession>A0A914W9N8</accession>
<keyword evidence="1" id="KW-0539">Nucleus</keyword>
<dbReference type="Pfam" id="PF00505">
    <property type="entry name" value="HMG_box"/>
    <property type="match status" value="1"/>
</dbReference>
<evidence type="ECO:0000313" key="5">
    <source>
        <dbReference type="Proteomes" id="UP000887566"/>
    </source>
</evidence>
<dbReference type="SUPFAM" id="SSF47095">
    <property type="entry name" value="HMG-box"/>
    <property type="match status" value="1"/>
</dbReference>
<feature type="domain" description="HMG box" evidence="4">
    <location>
        <begin position="48"/>
        <end position="116"/>
    </location>
</feature>
<feature type="region of interest" description="Disordered" evidence="3">
    <location>
        <begin position="1"/>
        <end position="53"/>
    </location>
</feature>
<evidence type="ECO:0000256" key="3">
    <source>
        <dbReference type="SAM" id="MobiDB-lite"/>
    </source>
</evidence>
<feature type="DNA-binding region" description="HMG box" evidence="1">
    <location>
        <begin position="48"/>
        <end position="116"/>
    </location>
</feature>
<dbReference type="GO" id="GO:0031492">
    <property type="term" value="F:nucleosomal DNA binding"/>
    <property type="evidence" value="ECO:0007669"/>
    <property type="project" value="TreeGrafter"/>
</dbReference>
<reference evidence="6" key="1">
    <citation type="submission" date="2022-11" db="UniProtKB">
        <authorList>
            <consortium name="WormBaseParasite"/>
        </authorList>
    </citation>
    <scope>IDENTIFICATION</scope>
</reference>
<sequence length="380" mass="42740">MDRSAAVDGPFMAAAPSANPPYSTAKMNSSSSSANNNNSKSIKPPKAPEKPLMPYMRYSRKVWDQVKAANKDSKLWEIGRIIGQMWRELPAEEKQEHINDYETEKEQYAELLKAYQNSPAYQQYLACKEKAAQAEQRQRDMEIVGTNGVLVGAKSKGGPFSDSQNLKVEQRLTIPQIDSDLDMFDTDAVSTRRLAALRYQRNQRLLHEVFNDSCVPDLRGVVTAPRMKILKRQIESLSMHQQKLEEELNELEVQFQEKKRRLESARDEFTKDWDKMCVGPVTTTTYDEMVKKATDQLAKDYEVYKASEEAKKAALMESSLSEAHSDAQPDAPLDEDVARNEDPAPNDAPNDAPTDDQHSSSNGLQNGLPAAESESESSEK</sequence>
<organism evidence="5 6">
    <name type="scientific">Plectus sambesii</name>
    <dbReference type="NCBI Taxonomy" id="2011161"/>
    <lineage>
        <taxon>Eukaryota</taxon>
        <taxon>Metazoa</taxon>
        <taxon>Ecdysozoa</taxon>
        <taxon>Nematoda</taxon>
        <taxon>Chromadorea</taxon>
        <taxon>Plectida</taxon>
        <taxon>Plectina</taxon>
        <taxon>Plectoidea</taxon>
        <taxon>Plectidae</taxon>
        <taxon>Plectus</taxon>
    </lineage>
</organism>
<feature type="compositionally biased region" description="Low complexity" evidence="3">
    <location>
        <begin position="343"/>
        <end position="352"/>
    </location>
</feature>
<feature type="compositionally biased region" description="Low complexity" evidence="3">
    <location>
        <begin position="28"/>
        <end position="41"/>
    </location>
</feature>
<dbReference type="PANTHER" id="PTHR46232">
    <property type="entry name" value="SMARCE1 REGULATOR OF CHROMATIN"/>
    <property type="match status" value="1"/>
</dbReference>
<keyword evidence="1" id="KW-0238">DNA-binding</keyword>
<dbReference type="Gene3D" id="1.10.30.10">
    <property type="entry name" value="High mobility group box domain"/>
    <property type="match status" value="1"/>
</dbReference>
<dbReference type="InterPro" id="IPR009071">
    <property type="entry name" value="HMG_box_dom"/>
</dbReference>
<dbReference type="GO" id="GO:0016514">
    <property type="term" value="C:SWI/SNF complex"/>
    <property type="evidence" value="ECO:0007669"/>
    <property type="project" value="TreeGrafter"/>
</dbReference>
<evidence type="ECO:0000259" key="4">
    <source>
        <dbReference type="PROSITE" id="PS50118"/>
    </source>
</evidence>
<protein>
    <submittedName>
        <fullName evidence="6">HMG box domain-containing protein</fullName>
    </submittedName>
</protein>
<dbReference type="InterPro" id="IPR036910">
    <property type="entry name" value="HMG_box_dom_sf"/>
</dbReference>
<proteinExistence type="predicted"/>
<evidence type="ECO:0000313" key="6">
    <source>
        <dbReference type="WBParaSite" id="PSAMB.scaffold3496size18042.g21630.t1"/>
    </source>
</evidence>
<dbReference type="GO" id="GO:0016922">
    <property type="term" value="F:nuclear receptor binding"/>
    <property type="evidence" value="ECO:0007669"/>
    <property type="project" value="TreeGrafter"/>
</dbReference>
<feature type="region of interest" description="Disordered" evidence="3">
    <location>
        <begin position="315"/>
        <end position="380"/>
    </location>
</feature>